<evidence type="ECO:0000256" key="4">
    <source>
        <dbReference type="ARBA" id="ARBA00023136"/>
    </source>
</evidence>
<evidence type="ECO:0000256" key="5">
    <source>
        <dbReference type="SAM" id="MobiDB-lite"/>
    </source>
</evidence>
<dbReference type="RefSeq" id="WP_026879035.1">
    <property type="nucleotide sequence ID" value="NZ_AZOD01000018.1"/>
</dbReference>
<feature type="transmembrane region" description="Helical" evidence="6">
    <location>
        <begin position="176"/>
        <end position="195"/>
    </location>
</feature>
<keyword evidence="4 6" id="KW-0472">Membrane</keyword>
<organism evidence="7 8">
    <name type="scientific">Ignatzschineria larvae DSM 13226</name>
    <dbReference type="NCBI Taxonomy" id="1111732"/>
    <lineage>
        <taxon>Bacteria</taxon>
        <taxon>Pseudomonadati</taxon>
        <taxon>Pseudomonadota</taxon>
        <taxon>Gammaproteobacteria</taxon>
        <taxon>Cardiobacteriales</taxon>
        <taxon>Ignatzschineriaceae</taxon>
        <taxon>Ignatzschineria</taxon>
    </lineage>
</organism>
<feature type="transmembrane region" description="Helical" evidence="6">
    <location>
        <begin position="135"/>
        <end position="156"/>
    </location>
</feature>
<proteinExistence type="predicted"/>
<keyword evidence="2 6" id="KW-0812">Transmembrane</keyword>
<evidence type="ECO:0000256" key="3">
    <source>
        <dbReference type="ARBA" id="ARBA00022989"/>
    </source>
</evidence>
<dbReference type="EMBL" id="CP150637">
    <property type="protein sequence ID" value="WZW87184.1"/>
    <property type="molecule type" value="Genomic_DNA"/>
</dbReference>
<feature type="transmembrane region" description="Helical" evidence="6">
    <location>
        <begin position="96"/>
        <end position="114"/>
    </location>
</feature>
<evidence type="ECO:0000256" key="1">
    <source>
        <dbReference type="ARBA" id="ARBA00004141"/>
    </source>
</evidence>
<reference evidence="7 8" key="1">
    <citation type="submission" date="2024-03" db="EMBL/GenBank/DDBJ databases">
        <title>Complete Genome Sequence and Annotation of Ignatzschineria larvae DSM 13226.</title>
        <authorList>
            <person name="Cantrell E."/>
            <person name="Burcham Z.M."/>
        </authorList>
    </citation>
    <scope>NUCLEOTIDE SEQUENCE [LARGE SCALE GENOMIC DNA]</scope>
    <source>
        <strain evidence="7 8">DSM 13226</strain>
    </source>
</reference>
<evidence type="ECO:0000256" key="6">
    <source>
        <dbReference type="SAM" id="Phobius"/>
    </source>
</evidence>
<feature type="transmembrane region" description="Helical" evidence="6">
    <location>
        <begin position="23"/>
        <end position="45"/>
    </location>
</feature>
<feature type="region of interest" description="Disordered" evidence="5">
    <location>
        <begin position="252"/>
        <end position="288"/>
    </location>
</feature>
<keyword evidence="3 6" id="KW-1133">Transmembrane helix</keyword>
<protein>
    <submittedName>
        <fullName evidence="7">Uncharacterized protein</fullName>
    </submittedName>
</protein>
<name>A0ABZ3BYD4_9GAMM</name>
<evidence type="ECO:0000256" key="2">
    <source>
        <dbReference type="ARBA" id="ARBA00022692"/>
    </source>
</evidence>
<sequence>MYPFFDYWLKQEALLQHLMGETIALLLGAFFVSLIAGSLLGLLLAGLRRGQGPIMRLIAGVLRFAVTLLGDYPFIILFLLMITLSYYGNILPFEQMLQLLLMGWGALRFAYFMLQNLIDRAEEEGFAIQFIRSARQLAISLISAVAIAGFIGRVGIGQLLYEGFYQEDFMNFSTGALLFAILIVAVELIFGIVLFKARQSLRRQRQEIRQHLKQQFAKANTLETSDYAQAFDDELREEAEAVLAQAPEPIAEKANHHIAPQTSTSAANRKGTQSPQSAKDDPFSGLIQ</sequence>
<evidence type="ECO:0000313" key="8">
    <source>
        <dbReference type="Proteomes" id="UP001449178"/>
    </source>
</evidence>
<accession>A0ABZ3BYD4</accession>
<dbReference type="SUPFAM" id="SSF161098">
    <property type="entry name" value="MetI-like"/>
    <property type="match status" value="1"/>
</dbReference>
<gene>
    <name evidence="7" type="ORF">WMO13_07305</name>
</gene>
<evidence type="ECO:0000313" key="7">
    <source>
        <dbReference type="EMBL" id="WZW87184.1"/>
    </source>
</evidence>
<feature type="compositionally biased region" description="Polar residues" evidence="5">
    <location>
        <begin position="260"/>
        <end position="277"/>
    </location>
</feature>
<keyword evidence="8" id="KW-1185">Reference proteome</keyword>
<dbReference type="InterPro" id="IPR035906">
    <property type="entry name" value="MetI-like_sf"/>
</dbReference>
<dbReference type="Proteomes" id="UP001449178">
    <property type="component" value="Chromosome"/>
</dbReference>
<feature type="transmembrane region" description="Helical" evidence="6">
    <location>
        <begin position="57"/>
        <end position="84"/>
    </location>
</feature>
<comment type="subcellular location">
    <subcellularLocation>
        <location evidence="1">Membrane</location>
        <topology evidence="1">Multi-pass membrane protein</topology>
    </subcellularLocation>
</comment>